<keyword evidence="2" id="KW-0813">Transport</keyword>
<dbReference type="KEGG" id="hazt:108679334"/>
<evidence type="ECO:0000256" key="12">
    <source>
        <dbReference type="SAM" id="MobiDB-lite"/>
    </source>
</evidence>
<keyword evidence="14" id="KW-1185">Reference proteome</keyword>
<keyword evidence="3" id="KW-0963">Cytoplasm</keyword>
<dbReference type="GeneID" id="108679334"/>
<dbReference type="GO" id="GO:0008289">
    <property type="term" value="F:lipid binding"/>
    <property type="evidence" value="ECO:0007669"/>
    <property type="project" value="UniProtKB-KW"/>
</dbReference>
<feature type="region of interest" description="Disordered" evidence="12">
    <location>
        <begin position="708"/>
        <end position="735"/>
    </location>
</feature>
<keyword evidence="5" id="KW-0007">Acetylation</keyword>
<evidence type="ECO:0000313" key="14">
    <source>
        <dbReference type="Proteomes" id="UP000694843"/>
    </source>
</evidence>
<comment type="subunit">
    <text evidence="8">Interacts with ACOT13/THEM2.</text>
</comment>
<sequence>MRQCLVAGKPFLFVQRQKWYYDQLPWTWRRLQKIAIKPVALQSSATNCVASTGSRLISRRKFSFLAALFKHSQCWLRVLRLVGQPAGKCFSRQCASMLLGAVCLVQKFDFDSNGITDGDVERCREENQIDGISALIEATVTCPVCGKRQVLQEEVAGVDYCSCKEGNNVEWERSFDGWRPFLERKNILVWRRPHQTWPHLFAYKVYGRYDDVSLCAFVETQLSTSYRTEWDPSALDLRVVHSDQQLQQQQQQQQHNHDHHREYSAQDLLYWLVKFPRFFADRDYVFKRRYRADATRREVVIVSEAAPQQSGVSEVAGVHRVHQYWSVMVVRARNADFTKPGIEYVLSYFDNPGTSLPASITNFIASTAFPNFLKRLHTASMDMQSRAEAGQLVYTSLPGAMLEAAKLDVQDASQSAEEKEEQEQFKKPGAALDDATIKYLMEGLGEMTPSQASDGSFLRRLDEIISETLDKLDDGNPMIARIKVLKNKLDYFRMQSKVRREESLNKMKDLVTRQNRYEENRLSPMNPELVRQLFEAMREVLKADHDMRTGRGLLAASVPAATDENLPFFHHEDIRDDNISTPTCVPAAECIPDSNCQSTTQNHEQEDENVQSTSEKDEGETPNSWKTWLYSVFVEAPSGLLKSRQSDGDTVIKPLDPTPGSVDKNSKSESDERGPGDPIIEEQSSSLLYYLYGWLLWPAVVKSQSESEENPRTVDASEPDGCSLDDTPASIANSGDLNIESPSPWYWSPVRGVSWLFSVLSNSKFSFK</sequence>
<organism evidence="14 15">
    <name type="scientific">Hyalella azteca</name>
    <name type="common">Amphipod</name>
    <dbReference type="NCBI Taxonomy" id="294128"/>
    <lineage>
        <taxon>Eukaryota</taxon>
        <taxon>Metazoa</taxon>
        <taxon>Ecdysozoa</taxon>
        <taxon>Arthropoda</taxon>
        <taxon>Crustacea</taxon>
        <taxon>Multicrustacea</taxon>
        <taxon>Malacostraca</taxon>
        <taxon>Eumalacostraca</taxon>
        <taxon>Peracarida</taxon>
        <taxon>Amphipoda</taxon>
        <taxon>Senticaudata</taxon>
        <taxon>Talitrida</taxon>
        <taxon>Talitroidea</taxon>
        <taxon>Hyalellidae</taxon>
        <taxon>Hyalella</taxon>
    </lineage>
</organism>
<dbReference type="OrthoDB" id="1295045at2759"/>
<evidence type="ECO:0000256" key="6">
    <source>
        <dbReference type="ARBA" id="ARBA00023055"/>
    </source>
</evidence>
<dbReference type="InterPro" id="IPR002913">
    <property type="entry name" value="START_lipid-bd_dom"/>
</dbReference>
<evidence type="ECO:0000259" key="13">
    <source>
        <dbReference type="PROSITE" id="PS50848"/>
    </source>
</evidence>
<comment type="subcellular location">
    <subcellularLocation>
        <location evidence="1">Cytoplasm</location>
    </subcellularLocation>
</comment>
<dbReference type="PANTHER" id="PTHR19308">
    <property type="entry name" value="PHOSPHATIDYLCHOLINE TRANSFER PROTEIN"/>
    <property type="match status" value="1"/>
</dbReference>
<evidence type="ECO:0000256" key="11">
    <source>
        <dbReference type="ARBA" id="ARBA00079049"/>
    </source>
</evidence>
<dbReference type="AlphaFoldDB" id="A0A8B7PDS8"/>
<accession>A0A8B7PDS8</accession>
<evidence type="ECO:0000256" key="2">
    <source>
        <dbReference type="ARBA" id="ARBA00022448"/>
    </source>
</evidence>
<evidence type="ECO:0000256" key="1">
    <source>
        <dbReference type="ARBA" id="ARBA00004496"/>
    </source>
</evidence>
<dbReference type="PROSITE" id="PS50848">
    <property type="entry name" value="START"/>
    <property type="match status" value="1"/>
</dbReference>
<keyword evidence="7" id="KW-0446">Lipid-binding</keyword>
<evidence type="ECO:0000256" key="4">
    <source>
        <dbReference type="ARBA" id="ARBA00022553"/>
    </source>
</evidence>
<feature type="region of interest" description="Disordered" evidence="12">
    <location>
        <begin position="641"/>
        <end position="679"/>
    </location>
</feature>
<evidence type="ECO:0000256" key="5">
    <source>
        <dbReference type="ARBA" id="ARBA00022990"/>
    </source>
</evidence>
<protein>
    <recommendedName>
        <fullName evidence="9">Phosphatidylcholine transfer protein</fullName>
    </recommendedName>
    <alternativeName>
        <fullName evidence="11">START domain-containing protein 2</fullName>
    </alternativeName>
    <alternativeName>
        <fullName evidence="10">StAR-related lipid transfer protein 2</fullName>
    </alternativeName>
</protein>
<dbReference type="GO" id="GO:0006869">
    <property type="term" value="P:lipid transport"/>
    <property type="evidence" value="ECO:0007669"/>
    <property type="project" value="UniProtKB-KW"/>
</dbReference>
<feature type="compositionally biased region" description="Basic and acidic residues" evidence="12">
    <location>
        <begin position="664"/>
        <end position="675"/>
    </location>
</feature>
<keyword evidence="6" id="KW-0445">Lipid transport</keyword>
<evidence type="ECO:0000256" key="7">
    <source>
        <dbReference type="ARBA" id="ARBA00023121"/>
    </source>
</evidence>
<feature type="domain" description="START" evidence="13">
    <location>
        <begin position="176"/>
        <end position="385"/>
    </location>
</feature>
<evidence type="ECO:0000256" key="3">
    <source>
        <dbReference type="ARBA" id="ARBA00022490"/>
    </source>
</evidence>
<dbReference type="FunFam" id="3.30.530.20:FF:000017">
    <property type="entry name" value="Phosphatidylcholine transfer protein, putative"/>
    <property type="match status" value="1"/>
</dbReference>
<gene>
    <name evidence="15" type="primary">LOC108679334</name>
</gene>
<evidence type="ECO:0000256" key="10">
    <source>
        <dbReference type="ARBA" id="ARBA00077188"/>
    </source>
</evidence>
<dbReference type="Gene3D" id="3.30.530.20">
    <property type="match status" value="1"/>
</dbReference>
<proteinExistence type="predicted"/>
<keyword evidence="4" id="KW-0597">Phosphoprotein</keyword>
<evidence type="ECO:0000256" key="9">
    <source>
        <dbReference type="ARBA" id="ARBA00069061"/>
    </source>
</evidence>
<dbReference type="InterPro" id="IPR051213">
    <property type="entry name" value="START_lipid_transfer"/>
</dbReference>
<dbReference type="GO" id="GO:0005829">
    <property type="term" value="C:cytosol"/>
    <property type="evidence" value="ECO:0007669"/>
    <property type="project" value="UniProtKB-ARBA"/>
</dbReference>
<feature type="region of interest" description="Disordered" evidence="12">
    <location>
        <begin position="595"/>
        <end position="622"/>
    </location>
</feature>
<name>A0A8B7PDS8_HYAAZ</name>
<evidence type="ECO:0000256" key="8">
    <source>
        <dbReference type="ARBA" id="ARBA00063535"/>
    </source>
</evidence>
<reference evidence="15" key="1">
    <citation type="submission" date="2025-08" db="UniProtKB">
        <authorList>
            <consortium name="RefSeq"/>
        </authorList>
    </citation>
    <scope>IDENTIFICATION</scope>
    <source>
        <tissue evidence="15">Whole organism</tissue>
    </source>
</reference>
<dbReference type="InterPro" id="IPR023393">
    <property type="entry name" value="START-like_dom_sf"/>
</dbReference>
<dbReference type="SUPFAM" id="SSF55961">
    <property type="entry name" value="Bet v1-like"/>
    <property type="match status" value="1"/>
</dbReference>
<evidence type="ECO:0000313" key="15">
    <source>
        <dbReference type="RefSeq" id="XP_018023426.1"/>
    </source>
</evidence>
<dbReference type="RefSeq" id="XP_018023426.1">
    <property type="nucleotide sequence ID" value="XM_018167937.2"/>
</dbReference>
<dbReference type="Proteomes" id="UP000694843">
    <property type="component" value="Unplaced"/>
</dbReference>
<dbReference type="PANTHER" id="PTHR19308:SF8">
    <property type="entry name" value="STAR-RELATED LIPID TRANSFER PROTEIN 7, MITOCHONDRIAL"/>
    <property type="match status" value="1"/>
</dbReference>